<evidence type="ECO:0000313" key="2">
    <source>
        <dbReference type="Proteomes" id="UP000529946"/>
    </source>
</evidence>
<keyword evidence="2" id="KW-1185">Reference proteome</keyword>
<evidence type="ECO:0008006" key="3">
    <source>
        <dbReference type="Google" id="ProtNLM"/>
    </source>
</evidence>
<name>A0A7W6NMU0_9CAUL</name>
<dbReference type="AlphaFoldDB" id="A0A7W6NMU0"/>
<dbReference type="Proteomes" id="UP000529946">
    <property type="component" value="Unassembled WGS sequence"/>
</dbReference>
<reference evidence="1 2" key="1">
    <citation type="submission" date="2020-08" db="EMBL/GenBank/DDBJ databases">
        <title>Genomic Encyclopedia of Type Strains, Phase IV (KMG-IV): sequencing the most valuable type-strain genomes for metagenomic binning, comparative biology and taxonomic classification.</title>
        <authorList>
            <person name="Goeker M."/>
        </authorList>
    </citation>
    <scope>NUCLEOTIDE SEQUENCE [LARGE SCALE GENOMIC DNA]</scope>
    <source>
        <strain evidence="1 2">DSM 23960</strain>
    </source>
</reference>
<dbReference type="RefSeq" id="WP_183202643.1">
    <property type="nucleotide sequence ID" value="NZ_BAAAER010000002.1"/>
</dbReference>
<proteinExistence type="predicted"/>
<dbReference type="EMBL" id="JACIDM010000001">
    <property type="protein sequence ID" value="MBB4081705.1"/>
    <property type="molecule type" value="Genomic_DNA"/>
</dbReference>
<organism evidence="1 2">
    <name type="scientific">Brevundimonas lenta</name>
    <dbReference type="NCBI Taxonomy" id="424796"/>
    <lineage>
        <taxon>Bacteria</taxon>
        <taxon>Pseudomonadati</taxon>
        <taxon>Pseudomonadota</taxon>
        <taxon>Alphaproteobacteria</taxon>
        <taxon>Caulobacterales</taxon>
        <taxon>Caulobacteraceae</taxon>
        <taxon>Brevundimonas</taxon>
    </lineage>
</organism>
<accession>A0A7W6NMU0</accession>
<evidence type="ECO:0000313" key="1">
    <source>
        <dbReference type="EMBL" id="MBB4081705.1"/>
    </source>
</evidence>
<gene>
    <name evidence="1" type="ORF">GGR12_000544</name>
</gene>
<protein>
    <recommendedName>
        <fullName evidence="3">YCII-related domain-containing protein</fullName>
    </recommendedName>
</protein>
<sequence length="120" mass="12971">MSTDGHYLAVFTSDKTGPQWQAWYALTEAEKAAKQAIGIPAVLAWDEAHRDVIVHQGGPLGFTKRISAAGEVTDVVNLLTVFMVVRAESHEAAVKLFEGHPHMTIFPCDGVEVMPVLGAD</sequence>
<comment type="caution">
    <text evidence="1">The sequence shown here is derived from an EMBL/GenBank/DDBJ whole genome shotgun (WGS) entry which is preliminary data.</text>
</comment>